<comment type="caution">
    <text evidence="1">The sequence shown here is derived from an EMBL/GenBank/DDBJ whole genome shotgun (WGS) entry which is preliminary data.</text>
</comment>
<sequence length="112" mass="11957">MPALAKTNSPAALLVMSTPRWRAARDKLSNTVSPGSICHWRNALAAAASVTCQRTVTPNGLHKSLAIVSRVTLRHWPLPCTAAQSTKSPVLSRPANVIVRSSLLMLTSTEST</sequence>
<accession>A0ABT9ANU2</accession>
<evidence type="ECO:0000313" key="1">
    <source>
        <dbReference type="EMBL" id="MDO7855532.1"/>
    </source>
</evidence>
<proteinExistence type="predicted"/>
<dbReference type="Proteomes" id="UP001176478">
    <property type="component" value="Unassembled WGS sequence"/>
</dbReference>
<reference evidence="1" key="2">
    <citation type="journal article" date="2024" name="Int. J. Antimicrob. Agents">
        <title>Identification of a novel Providencia species showing multi-drug-resistant in three patients with hospital-acquired infection.</title>
        <authorList>
            <person name="Yang W."/>
            <person name="Chen J."/>
            <person name="Yang F."/>
            <person name="Ji P."/>
            <person name="Shen S."/>
            <person name="Yin D."/>
            <person name="Hu F."/>
        </authorList>
    </citation>
    <scope>NUCLEOTIDE SEQUENCE</scope>
    <source>
        <strain evidence="1">CRE-138-0111</strain>
    </source>
</reference>
<name>A0ABT9ANU2_9GAMM</name>
<organism evidence="1 2">
    <name type="scientific">Providencia huashanensis</name>
    <dbReference type="NCBI Taxonomy" id="3037798"/>
    <lineage>
        <taxon>Bacteria</taxon>
        <taxon>Pseudomonadati</taxon>
        <taxon>Pseudomonadota</taxon>
        <taxon>Gammaproteobacteria</taxon>
        <taxon>Enterobacterales</taxon>
        <taxon>Morganellaceae</taxon>
        <taxon>Providencia</taxon>
    </lineage>
</organism>
<gene>
    <name evidence="1" type="ORF">Q5E86_03900</name>
</gene>
<reference evidence="1" key="1">
    <citation type="submission" date="2023-07" db="EMBL/GenBank/DDBJ databases">
        <authorList>
            <person name="Yang W."/>
            <person name="Chen J."/>
            <person name="Ji P."/>
            <person name="Hu F."/>
        </authorList>
    </citation>
    <scope>NUCLEOTIDE SEQUENCE</scope>
    <source>
        <strain evidence="1">CRE-138-0111</strain>
    </source>
</reference>
<protein>
    <submittedName>
        <fullName evidence="1">Uncharacterized protein</fullName>
    </submittedName>
</protein>
<evidence type="ECO:0000313" key="2">
    <source>
        <dbReference type="Proteomes" id="UP001176478"/>
    </source>
</evidence>
<dbReference type="EMBL" id="JAUQTG010000001">
    <property type="protein sequence ID" value="MDO7855532.1"/>
    <property type="molecule type" value="Genomic_DNA"/>
</dbReference>
<keyword evidence="2" id="KW-1185">Reference proteome</keyword>